<comment type="similarity">
    <text evidence="2">Belongs to the PPR family. P subfamily.</text>
</comment>
<evidence type="ECO:0000256" key="2">
    <source>
        <dbReference type="ARBA" id="ARBA00007626"/>
    </source>
</evidence>
<gene>
    <name evidence="7" type="ORF">GSCOC_T00004967001</name>
</gene>
<dbReference type="NCBIfam" id="TIGR00756">
    <property type="entry name" value="PPR"/>
    <property type="match status" value="2"/>
</dbReference>
<dbReference type="EMBL" id="HG739228">
    <property type="protein sequence ID" value="CDP17058.1"/>
    <property type="molecule type" value="Genomic_DNA"/>
</dbReference>
<dbReference type="Pfam" id="PF01535">
    <property type="entry name" value="PPR"/>
    <property type="match status" value="2"/>
</dbReference>
<feature type="repeat" description="PPR" evidence="6">
    <location>
        <begin position="142"/>
        <end position="176"/>
    </location>
</feature>
<dbReference type="InterPro" id="IPR002885">
    <property type="entry name" value="PPR_rpt"/>
</dbReference>
<sequence length="507" mass="57832">MMLKNAGLGQRKCAGIAAEALTRGVSTAVNVEKETTQQPGRERNLYKRLSALGAKKGLVGATINEYLREGRVPHKQELMRCIKELRRFGRHHQALETMEWMDTRNVKLSHRDHATRLDLICKTQGIDAAEDYFNGLPPSAKNQFTYGALLNCYCVEKMKDKALDLFDEMHQMQIAPSSLAFNNVMSLYMRLGQPEKVPPLVDEMKKRKIPLSTFTYNIFMHSYSCLDDIEGVERVFEEIMQEGGKRYDWTTFSNLAVAYVNAGLNEKAVLALKKVEQEMGPRNREAFHYLLSLYARTANIGEVHRIWKSLRSSLPTVTNLSYLTLLQALNKLNDVHGLQNCFQEWESTCSSYDIRLANLAIGAYLRHDMAEDAESVFHSALKRSSGPFFVAREMLMMYYLKNRNIRLALQCMEAAISELDGSEWQPKSDSICKFLTVCEEEKDVDSAEEFCKYLKKVNCLNHRGYKSLLQTYVAAAKTAPYMRTRIEGDGIEICSELENLLQNVSPE</sequence>
<dbReference type="GO" id="GO:0005739">
    <property type="term" value="C:mitochondrion"/>
    <property type="evidence" value="ECO:0007669"/>
    <property type="project" value="UniProtKB-SubCell"/>
</dbReference>
<evidence type="ECO:0008006" key="9">
    <source>
        <dbReference type="Google" id="ProtNLM"/>
    </source>
</evidence>
<evidence type="ECO:0000256" key="5">
    <source>
        <dbReference type="ARBA" id="ARBA00023128"/>
    </source>
</evidence>
<dbReference type="STRING" id="49390.A0A068VBK1"/>
<organism evidence="7 8">
    <name type="scientific">Coffea canephora</name>
    <name type="common">Robusta coffee</name>
    <dbReference type="NCBI Taxonomy" id="49390"/>
    <lineage>
        <taxon>Eukaryota</taxon>
        <taxon>Viridiplantae</taxon>
        <taxon>Streptophyta</taxon>
        <taxon>Embryophyta</taxon>
        <taxon>Tracheophyta</taxon>
        <taxon>Spermatophyta</taxon>
        <taxon>Magnoliopsida</taxon>
        <taxon>eudicotyledons</taxon>
        <taxon>Gunneridae</taxon>
        <taxon>Pentapetalae</taxon>
        <taxon>asterids</taxon>
        <taxon>lamiids</taxon>
        <taxon>Gentianales</taxon>
        <taxon>Rubiaceae</taxon>
        <taxon>Ixoroideae</taxon>
        <taxon>Gardenieae complex</taxon>
        <taxon>Bertiereae - Coffeeae clade</taxon>
        <taxon>Coffeeae</taxon>
        <taxon>Coffea</taxon>
    </lineage>
</organism>
<evidence type="ECO:0000313" key="7">
    <source>
        <dbReference type="EMBL" id="CDP17058.1"/>
    </source>
</evidence>
<dbReference type="PROSITE" id="PS51375">
    <property type="entry name" value="PPR"/>
    <property type="match status" value="3"/>
</dbReference>
<dbReference type="SUPFAM" id="SSF48452">
    <property type="entry name" value="TPR-like"/>
    <property type="match status" value="1"/>
</dbReference>
<dbReference type="OMA" id="LFLEHYM"/>
<name>A0A068VBK1_COFCA</name>
<proteinExistence type="inferred from homology"/>
<evidence type="ECO:0000256" key="6">
    <source>
        <dbReference type="PROSITE-ProRule" id="PRU00708"/>
    </source>
</evidence>
<evidence type="ECO:0000256" key="4">
    <source>
        <dbReference type="ARBA" id="ARBA00022946"/>
    </source>
</evidence>
<keyword evidence="3" id="KW-0677">Repeat</keyword>
<comment type="subcellular location">
    <subcellularLocation>
        <location evidence="1">Mitochondrion</location>
    </subcellularLocation>
</comment>
<evidence type="ECO:0000313" key="8">
    <source>
        <dbReference type="Proteomes" id="UP000295252"/>
    </source>
</evidence>
<dbReference type="GO" id="GO:0003729">
    <property type="term" value="F:mRNA binding"/>
    <property type="evidence" value="ECO:0007669"/>
    <property type="project" value="UniProtKB-ARBA"/>
</dbReference>
<dbReference type="InParanoid" id="A0A068VBK1"/>
<dbReference type="InterPro" id="IPR011990">
    <property type="entry name" value="TPR-like_helical_dom_sf"/>
</dbReference>
<dbReference type="PANTHER" id="PTHR45717:SF8">
    <property type="entry name" value="OS01G0301000 PROTEIN"/>
    <property type="match status" value="1"/>
</dbReference>
<dbReference type="PANTHER" id="PTHR45717">
    <property type="entry name" value="OS12G0527900 PROTEIN"/>
    <property type="match status" value="1"/>
</dbReference>
<feature type="repeat" description="PPR" evidence="6">
    <location>
        <begin position="177"/>
        <end position="211"/>
    </location>
</feature>
<dbReference type="FunFam" id="1.25.40.10:FF:000385">
    <property type="entry name" value="Pentatricopeptide repeat-containing protein mitochondrial"/>
    <property type="match status" value="1"/>
</dbReference>
<keyword evidence="5" id="KW-0496">Mitochondrion</keyword>
<dbReference type="OrthoDB" id="1717827at2759"/>
<feature type="repeat" description="PPR" evidence="6">
    <location>
        <begin position="212"/>
        <end position="246"/>
    </location>
</feature>
<evidence type="ECO:0000256" key="3">
    <source>
        <dbReference type="ARBA" id="ARBA00022737"/>
    </source>
</evidence>
<keyword evidence="8" id="KW-1185">Reference proteome</keyword>
<dbReference type="Gramene" id="CDP17058">
    <property type="protein sequence ID" value="CDP17058"/>
    <property type="gene ID" value="GSCOC_T00004967001"/>
</dbReference>
<dbReference type="AlphaFoldDB" id="A0A068VBK1"/>
<accession>A0A068VBK1</accession>
<dbReference type="Pfam" id="PF13041">
    <property type="entry name" value="PPR_2"/>
    <property type="match status" value="1"/>
</dbReference>
<dbReference type="Gene3D" id="1.25.40.10">
    <property type="entry name" value="Tetratricopeptide repeat domain"/>
    <property type="match status" value="3"/>
</dbReference>
<evidence type="ECO:0000256" key="1">
    <source>
        <dbReference type="ARBA" id="ARBA00004173"/>
    </source>
</evidence>
<dbReference type="Proteomes" id="UP000295252">
    <property type="component" value="Chromosome I"/>
</dbReference>
<reference evidence="8" key="1">
    <citation type="journal article" date="2014" name="Science">
        <title>The coffee genome provides insight into the convergent evolution of caffeine biosynthesis.</title>
        <authorList>
            <person name="Denoeud F."/>
            <person name="Carretero-Paulet L."/>
            <person name="Dereeper A."/>
            <person name="Droc G."/>
            <person name="Guyot R."/>
            <person name="Pietrella M."/>
            <person name="Zheng C."/>
            <person name="Alberti A."/>
            <person name="Anthony F."/>
            <person name="Aprea G."/>
            <person name="Aury J.M."/>
            <person name="Bento P."/>
            <person name="Bernard M."/>
            <person name="Bocs S."/>
            <person name="Campa C."/>
            <person name="Cenci A."/>
            <person name="Combes M.C."/>
            <person name="Crouzillat D."/>
            <person name="Da Silva C."/>
            <person name="Daddiego L."/>
            <person name="De Bellis F."/>
            <person name="Dussert S."/>
            <person name="Garsmeur O."/>
            <person name="Gayraud T."/>
            <person name="Guignon V."/>
            <person name="Jahn K."/>
            <person name="Jamilloux V."/>
            <person name="Joet T."/>
            <person name="Labadie K."/>
            <person name="Lan T."/>
            <person name="Leclercq J."/>
            <person name="Lepelley M."/>
            <person name="Leroy T."/>
            <person name="Li L.T."/>
            <person name="Librado P."/>
            <person name="Lopez L."/>
            <person name="Munoz A."/>
            <person name="Noel B."/>
            <person name="Pallavicini A."/>
            <person name="Perrotta G."/>
            <person name="Poncet V."/>
            <person name="Pot D."/>
            <person name="Priyono X."/>
            <person name="Rigoreau M."/>
            <person name="Rouard M."/>
            <person name="Rozas J."/>
            <person name="Tranchant-Dubreuil C."/>
            <person name="VanBuren R."/>
            <person name="Zhang Q."/>
            <person name="Andrade A.C."/>
            <person name="Argout X."/>
            <person name="Bertrand B."/>
            <person name="de Kochko A."/>
            <person name="Graziosi G."/>
            <person name="Henry R.J."/>
            <person name="Jayarama X."/>
            <person name="Ming R."/>
            <person name="Nagai C."/>
            <person name="Rounsley S."/>
            <person name="Sankoff D."/>
            <person name="Giuliano G."/>
            <person name="Albert V.A."/>
            <person name="Wincker P."/>
            <person name="Lashermes P."/>
        </authorList>
    </citation>
    <scope>NUCLEOTIDE SEQUENCE [LARGE SCALE GENOMIC DNA]</scope>
    <source>
        <strain evidence="8">cv. DH200-94</strain>
    </source>
</reference>
<dbReference type="FunCoup" id="A0A068VBK1">
    <property type="interactions" value="785"/>
</dbReference>
<dbReference type="PhylomeDB" id="A0A068VBK1"/>
<keyword evidence="4" id="KW-0809">Transit peptide</keyword>
<protein>
    <recommendedName>
        <fullName evidence="9">Pentacotripeptide-repeat region of PRORP domain-containing protein</fullName>
    </recommendedName>
</protein>